<protein>
    <submittedName>
        <fullName evidence="6">LysR family transcriptional regulator</fullName>
    </submittedName>
</protein>
<dbReference type="Gene3D" id="3.40.190.290">
    <property type="match status" value="1"/>
</dbReference>
<dbReference type="GO" id="GO:0032993">
    <property type="term" value="C:protein-DNA complex"/>
    <property type="evidence" value="ECO:0007669"/>
    <property type="project" value="TreeGrafter"/>
</dbReference>
<dbReference type="EMBL" id="CP060713">
    <property type="protein sequence ID" value="QNN53907.1"/>
    <property type="molecule type" value="Genomic_DNA"/>
</dbReference>
<evidence type="ECO:0000256" key="1">
    <source>
        <dbReference type="ARBA" id="ARBA00009437"/>
    </source>
</evidence>
<dbReference type="RefSeq" id="WP_187579751.1">
    <property type="nucleotide sequence ID" value="NZ_CP060713.1"/>
</dbReference>
<evidence type="ECO:0000313" key="6">
    <source>
        <dbReference type="EMBL" id="QNN53907.1"/>
    </source>
</evidence>
<dbReference type="Proteomes" id="UP000515947">
    <property type="component" value="Chromosome"/>
</dbReference>
<dbReference type="SUPFAM" id="SSF53850">
    <property type="entry name" value="Periplasmic binding protein-like II"/>
    <property type="match status" value="1"/>
</dbReference>
<reference evidence="6 7" key="1">
    <citation type="submission" date="2020-08" db="EMBL/GenBank/DDBJ databases">
        <title>Genome sequence of Nocardioides mesophilus KACC 16243T.</title>
        <authorList>
            <person name="Hyun D.-W."/>
            <person name="Bae J.-W."/>
        </authorList>
    </citation>
    <scope>NUCLEOTIDE SEQUENCE [LARGE SCALE GENOMIC DNA]</scope>
    <source>
        <strain evidence="6 7">KACC 16243</strain>
    </source>
</reference>
<keyword evidence="4" id="KW-0804">Transcription</keyword>
<dbReference type="PANTHER" id="PTHR30346">
    <property type="entry name" value="TRANSCRIPTIONAL DUAL REGULATOR HCAR-RELATED"/>
    <property type="match status" value="1"/>
</dbReference>
<gene>
    <name evidence="6" type="ORF">H9L09_05835</name>
</gene>
<evidence type="ECO:0000259" key="5">
    <source>
        <dbReference type="PROSITE" id="PS50931"/>
    </source>
</evidence>
<feature type="domain" description="HTH lysR-type" evidence="5">
    <location>
        <begin position="12"/>
        <end position="69"/>
    </location>
</feature>
<name>A0A7G9RE82_9ACTN</name>
<evidence type="ECO:0000313" key="7">
    <source>
        <dbReference type="Proteomes" id="UP000515947"/>
    </source>
</evidence>
<dbReference type="SUPFAM" id="SSF46785">
    <property type="entry name" value="Winged helix' DNA-binding domain"/>
    <property type="match status" value="1"/>
</dbReference>
<dbReference type="Gene3D" id="1.10.10.10">
    <property type="entry name" value="Winged helix-like DNA-binding domain superfamily/Winged helix DNA-binding domain"/>
    <property type="match status" value="1"/>
</dbReference>
<dbReference type="CDD" id="cd08434">
    <property type="entry name" value="PBP2_GltC_like"/>
    <property type="match status" value="1"/>
</dbReference>
<dbReference type="PANTHER" id="PTHR30346:SF28">
    <property type="entry name" value="HTH-TYPE TRANSCRIPTIONAL REGULATOR CYNR"/>
    <property type="match status" value="1"/>
</dbReference>
<evidence type="ECO:0000256" key="2">
    <source>
        <dbReference type="ARBA" id="ARBA00023015"/>
    </source>
</evidence>
<dbReference type="KEGG" id="nmes:H9L09_05835"/>
<sequence length="313" mass="33249">MHESSGSPAVAPDLRGLAEFVAVARLEHVTHAAESLGIPQSTLSRRLARLEQAVGVPLLHRRGRGVRLTPTGEVLAAAADRALGEVARVLEQLTRDQDPQAGLVTLGFLHTLGPETVPRALERFGRSHPRVRFRLVQEGHDTVVAKLRAGEVDVCLTAPPPGGEDVETVPLEVQRLCLAVPREHPLAGRRRVRMPSLAGEAFIGFKPGYGMRQITDDWCRRAGFTPALAFEGDDMATVRGLVAAGLGVALLPSSAAQVPAGLVEVDVVAPSATRTLAMAWLREPALSAPAAAFRDFLRAEGPSLMAASTHSDA</sequence>
<evidence type="ECO:0000256" key="3">
    <source>
        <dbReference type="ARBA" id="ARBA00023125"/>
    </source>
</evidence>
<dbReference type="PROSITE" id="PS50931">
    <property type="entry name" value="HTH_LYSR"/>
    <property type="match status" value="1"/>
</dbReference>
<accession>A0A7G9RE82</accession>
<dbReference type="InterPro" id="IPR036390">
    <property type="entry name" value="WH_DNA-bd_sf"/>
</dbReference>
<dbReference type="InterPro" id="IPR000847">
    <property type="entry name" value="LysR_HTH_N"/>
</dbReference>
<keyword evidence="7" id="KW-1185">Reference proteome</keyword>
<dbReference type="InterPro" id="IPR036388">
    <property type="entry name" value="WH-like_DNA-bd_sf"/>
</dbReference>
<proteinExistence type="inferred from homology"/>
<dbReference type="PRINTS" id="PR00039">
    <property type="entry name" value="HTHLYSR"/>
</dbReference>
<organism evidence="6 7">
    <name type="scientific">Nocardioides mesophilus</name>
    <dbReference type="NCBI Taxonomy" id="433659"/>
    <lineage>
        <taxon>Bacteria</taxon>
        <taxon>Bacillati</taxon>
        <taxon>Actinomycetota</taxon>
        <taxon>Actinomycetes</taxon>
        <taxon>Propionibacteriales</taxon>
        <taxon>Nocardioidaceae</taxon>
        <taxon>Nocardioides</taxon>
    </lineage>
</organism>
<dbReference type="FunFam" id="1.10.10.10:FF:000001">
    <property type="entry name" value="LysR family transcriptional regulator"/>
    <property type="match status" value="1"/>
</dbReference>
<dbReference type="Pfam" id="PF00126">
    <property type="entry name" value="HTH_1"/>
    <property type="match status" value="1"/>
</dbReference>
<dbReference type="Pfam" id="PF03466">
    <property type="entry name" value="LysR_substrate"/>
    <property type="match status" value="1"/>
</dbReference>
<dbReference type="InterPro" id="IPR005119">
    <property type="entry name" value="LysR_subst-bd"/>
</dbReference>
<comment type="similarity">
    <text evidence="1">Belongs to the LysR transcriptional regulatory family.</text>
</comment>
<keyword evidence="2" id="KW-0805">Transcription regulation</keyword>
<dbReference type="GO" id="GO:0003677">
    <property type="term" value="F:DNA binding"/>
    <property type="evidence" value="ECO:0007669"/>
    <property type="project" value="UniProtKB-KW"/>
</dbReference>
<dbReference type="AlphaFoldDB" id="A0A7G9RE82"/>
<evidence type="ECO:0000256" key="4">
    <source>
        <dbReference type="ARBA" id="ARBA00023163"/>
    </source>
</evidence>
<dbReference type="GO" id="GO:0003700">
    <property type="term" value="F:DNA-binding transcription factor activity"/>
    <property type="evidence" value="ECO:0007669"/>
    <property type="project" value="InterPro"/>
</dbReference>
<keyword evidence="3" id="KW-0238">DNA-binding</keyword>